<proteinExistence type="predicted"/>
<dbReference type="Proteomes" id="UP001642487">
    <property type="component" value="Chromosome 8"/>
</dbReference>
<reference evidence="1 2" key="1">
    <citation type="submission" date="2024-03" db="EMBL/GenBank/DDBJ databases">
        <authorList>
            <person name="Gkanogiannis A."/>
            <person name="Becerra Lopez-Lavalle L."/>
        </authorList>
    </citation>
    <scope>NUCLEOTIDE SEQUENCE [LARGE SCALE GENOMIC DNA]</scope>
</reference>
<keyword evidence="2" id="KW-1185">Reference proteome</keyword>
<evidence type="ECO:0000313" key="1">
    <source>
        <dbReference type="EMBL" id="CAK9328367.1"/>
    </source>
</evidence>
<dbReference type="EMBL" id="OZ021742">
    <property type="protein sequence ID" value="CAK9328367.1"/>
    <property type="molecule type" value="Genomic_DNA"/>
</dbReference>
<accession>A0ABP0Z6F8</accession>
<protein>
    <submittedName>
        <fullName evidence="1">Uncharacterized protein</fullName>
    </submittedName>
</protein>
<evidence type="ECO:0000313" key="2">
    <source>
        <dbReference type="Proteomes" id="UP001642487"/>
    </source>
</evidence>
<gene>
    <name evidence="1" type="ORF">CITCOLO1_LOCUS20780</name>
</gene>
<organism evidence="1 2">
    <name type="scientific">Citrullus colocynthis</name>
    <name type="common">colocynth</name>
    <dbReference type="NCBI Taxonomy" id="252529"/>
    <lineage>
        <taxon>Eukaryota</taxon>
        <taxon>Viridiplantae</taxon>
        <taxon>Streptophyta</taxon>
        <taxon>Embryophyta</taxon>
        <taxon>Tracheophyta</taxon>
        <taxon>Spermatophyta</taxon>
        <taxon>Magnoliopsida</taxon>
        <taxon>eudicotyledons</taxon>
        <taxon>Gunneridae</taxon>
        <taxon>Pentapetalae</taxon>
        <taxon>rosids</taxon>
        <taxon>fabids</taxon>
        <taxon>Cucurbitales</taxon>
        <taxon>Cucurbitaceae</taxon>
        <taxon>Benincaseae</taxon>
        <taxon>Citrullus</taxon>
    </lineage>
</organism>
<name>A0ABP0Z6F8_9ROSI</name>
<sequence length="82" mass="9137">MGNPRSSRVRPHACFSLPSFSLVIDLRFTAQHPPPSVLSFPIHRQVAIPPAGRLSSFYFQLLLSSVSSSPRFRVLQVKAFSL</sequence>